<dbReference type="Proteomes" id="UP000834106">
    <property type="component" value="Chromosome 10"/>
</dbReference>
<dbReference type="InterPro" id="IPR036869">
    <property type="entry name" value="J_dom_sf"/>
</dbReference>
<dbReference type="PRINTS" id="PR00625">
    <property type="entry name" value="JDOMAIN"/>
</dbReference>
<gene>
    <name evidence="2" type="ORF">FPE_LOCUS17365</name>
</gene>
<organism evidence="2 3">
    <name type="scientific">Fraxinus pennsylvanica</name>
    <dbReference type="NCBI Taxonomy" id="56036"/>
    <lineage>
        <taxon>Eukaryota</taxon>
        <taxon>Viridiplantae</taxon>
        <taxon>Streptophyta</taxon>
        <taxon>Embryophyta</taxon>
        <taxon>Tracheophyta</taxon>
        <taxon>Spermatophyta</taxon>
        <taxon>Magnoliopsida</taxon>
        <taxon>eudicotyledons</taxon>
        <taxon>Gunneridae</taxon>
        <taxon>Pentapetalae</taxon>
        <taxon>asterids</taxon>
        <taxon>lamiids</taxon>
        <taxon>Lamiales</taxon>
        <taxon>Oleaceae</taxon>
        <taxon>Oleeae</taxon>
        <taxon>Fraxinus</taxon>
    </lineage>
</organism>
<evidence type="ECO:0000313" key="2">
    <source>
        <dbReference type="EMBL" id="CAI9768925.1"/>
    </source>
</evidence>
<proteinExistence type="predicted"/>
<dbReference type="AlphaFoldDB" id="A0AAD2DZC6"/>
<dbReference type="EMBL" id="OU503045">
    <property type="protein sequence ID" value="CAI9768925.1"/>
    <property type="molecule type" value="Genomic_DNA"/>
</dbReference>
<sequence>MDREGGSKGSCYYSVLGIRRDASFSDIRSAYHKLALKWHPDRCSKNSSDVGEYKRRFQKIQEAYSVLSDQGKRSMYDAGFLDLFEEDEGMGDFLHDLMNMMEENVVAEEESLEDLQKTFVDLFGEDLVNMMQETDDDRTVGAETVHIRFGLEARALMLKAVKEFVEAVKVTMDRRYFNDHTTAPCDDN</sequence>
<dbReference type="Pfam" id="PF00226">
    <property type="entry name" value="DnaJ"/>
    <property type="match status" value="1"/>
</dbReference>
<dbReference type="CDD" id="cd06257">
    <property type="entry name" value="DnaJ"/>
    <property type="match status" value="1"/>
</dbReference>
<evidence type="ECO:0000313" key="3">
    <source>
        <dbReference type="Proteomes" id="UP000834106"/>
    </source>
</evidence>
<dbReference type="InterPro" id="IPR001623">
    <property type="entry name" value="DnaJ_domain"/>
</dbReference>
<evidence type="ECO:0000259" key="1">
    <source>
        <dbReference type="PROSITE" id="PS50076"/>
    </source>
</evidence>
<dbReference type="PROSITE" id="PS50076">
    <property type="entry name" value="DNAJ_2"/>
    <property type="match status" value="1"/>
</dbReference>
<dbReference type="InterPro" id="IPR018253">
    <property type="entry name" value="DnaJ_domain_CS"/>
</dbReference>
<dbReference type="Gene3D" id="1.10.287.110">
    <property type="entry name" value="DnaJ domain"/>
    <property type="match status" value="1"/>
</dbReference>
<dbReference type="PROSITE" id="PS00636">
    <property type="entry name" value="DNAJ_1"/>
    <property type="match status" value="1"/>
</dbReference>
<protein>
    <recommendedName>
        <fullName evidence="1">J domain-containing protein</fullName>
    </recommendedName>
</protein>
<dbReference type="SMART" id="SM00271">
    <property type="entry name" value="DnaJ"/>
    <property type="match status" value="1"/>
</dbReference>
<dbReference type="PANTHER" id="PTHR44743:SF11">
    <property type="entry name" value="PUTATIVE, EXPRESSED-RELATED"/>
    <property type="match status" value="1"/>
</dbReference>
<reference evidence="2" key="1">
    <citation type="submission" date="2023-05" db="EMBL/GenBank/DDBJ databases">
        <authorList>
            <person name="Huff M."/>
        </authorList>
    </citation>
    <scope>NUCLEOTIDE SEQUENCE</scope>
</reference>
<name>A0AAD2DZC6_9LAMI</name>
<feature type="domain" description="J" evidence="1">
    <location>
        <begin position="11"/>
        <end position="80"/>
    </location>
</feature>
<accession>A0AAD2DZC6</accession>
<dbReference type="PANTHER" id="PTHR44743">
    <property type="entry name" value="PUTATIVE, EXPRESSED-RELATED"/>
    <property type="match status" value="1"/>
</dbReference>
<keyword evidence="3" id="KW-1185">Reference proteome</keyword>
<dbReference type="SUPFAM" id="SSF46565">
    <property type="entry name" value="Chaperone J-domain"/>
    <property type="match status" value="1"/>
</dbReference>